<protein>
    <submittedName>
        <fullName evidence="2">Uncharacterized protein</fullName>
    </submittedName>
</protein>
<feature type="compositionally biased region" description="Basic residues" evidence="1">
    <location>
        <begin position="85"/>
        <end position="95"/>
    </location>
</feature>
<proteinExistence type="predicted"/>
<dbReference type="Proteomes" id="UP000887116">
    <property type="component" value="Unassembled WGS sequence"/>
</dbReference>
<name>A0A8X6GCD2_TRICU</name>
<reference evidence="2" key="1">
    <citation type="submission" date="2020-07" db="EMBL/GenBank/DDBJ databases">
        <title>Multicomponent nature underlies the extraordinary mechanical properties of spider dragline silk.</title>
        <authorList>
            <person name="Kono N."/>
            <person name="Nakamura H."/>
            <person name="Mori M."/>
            <person name="Yoshida Y."/>
            <person name="Ohtoshi R."/>
            <person name="Malay A.D."/>
            <person name="Moran D.A.P."/>
            <person name="Tomita M."/>
            <person name="Numata K."/>
            <person name="Arakawa K."/>
        </authorList>
    </citation>
    <scope>NUCLEOTIDE SEQUENCE</scope>
</reference>
<feature type="compositionally biased region" description="Polar residues" evidence="1">
    <location>
        <begin position="107"/>
        <end position="118"/>
    </location>
</feature>
<comment type="caution">
    <text evidence="2">The sequence shown here is derived from an EMBL/GenBank/DDBJ whole genome shotgun (WGS) entry which is preliminary data.</text>
</comment>
<accession>A0A8X6GCD2</accession>
<evidence type="ECO:0000313" key="2">
    <source>
        <dbReference type="EMBL" id="GFR01442.1"/>
    </source>
</evidence>
<dbReference type="EMBL" id="BMAO01035121">
    <property type="protein sequence ID" value="GFR01442.1"/>
    <property type="molecule type" value="Genomic_DNA"/>
</dbReference>
<evidence type="ECO:0000313" key="3">
    <source>
        <dbReference type="Proteomes" id="UP000887116"/>
    </source>
</evidence>
<dbReference type="AlphaFoldDB" id="A0A8X6GCD2"/>
<evidence type="ECO:0000256" key="1">
    <source>
        <dbReference type="SAM" id="MobiDB-lite"/>
    </source>
</evidence>
<keyword evidence="3" id="KW-1185">Reference proteome</keyword>
<gene>
    <name evidence="2" type="ORF">TNCT_152811</name>
</gene>
<organism evidence="2 3">
    <name type="scientific">Trichonephila clavata</name>
    <name type="common">Joro spider</name>
    <name type="synonym">Nephila clavata</name>
    <dbReference type="NCBI Taxonomy" id="2740835"/>
    <lineage>
        <taxon>Eukaryota</taxon>
        <taxon>Metazoa</taxon>
        <taxon>Ecdysozoa</taxon>
        <taxon>Arthropoda</taxon>
        <taxon>Chelicerata</taxon>
        <taxon>Arachnida</taxon>
        <taxon>Araneae</taxon>
        <taxon>Araneomorphae</taxon>
        <taxon>Entelegynae</taxon>
        <taxon>Araneoidea</taxon>
        <taxon>Nephilidae</taxon>
        <taxon>Trichonephila</taxon>
    </lineage>
</organism>
<sequence>MTMVPTTKLLAVFKRTPSRYHPSFYKAKNSYCTSNHEFFIKKKKKRSRRYIVNSDMMTSLKYFLETIQAQPHSPTQTNQSSALQKKSRCHGKKASLRSVEQRPMRAPSNSSNGRTFEE</sequence>
<feature type="region of interest" description="Disordered" evidence="1">
    <location>
        <begin position="70"/>
        <end position="118"/>
    </location>
</feature>
<feature type="compositionally biased region" description="Polar residues" evidence="1">
    <location>
        <begin position="70"/>
        <end position="84"/>
    </location>
</feature>